<evidence type="ECO:0000313" key="2">
    <source>
        <dbReference type="EMBL" id="KAK7293100.1"/>
    </source>
</evidence>
<dbReference type="PANTHER" id="PTHR32141:SF179">
    <property type="entry name" value="F-BOX DOMAIN-CONTAINING PROTEIN"/>
    <property type="match status" value="1"/>
</dbReference>
<dbReference type="InterPro" id="IPR006566">
    <property type="entry name" value="FBD"/>
</dbReference>
<dbReference type="PANTHER" id="PTHR32141">
    <property type="match status" value="1"/>
</dbReference>
<dbReference type="InterPro" id="IPR055302">
    <property type="entry name" value="F-box_dom-containing"/>
</dbReference>
<gene>
    <name evidence="2" type="ORF">RJT34_15961</name>
</gene>
<dbReference type="Pfam" id="PF08387">
    <property type="entry name" value="FBD"/>
    <property type="match status" value="1"/>
</dbReference>
<evidence type="ECO:0000259" key="1">
    <source>
        <dbReference type="SMART" id="SM00579"/>
    </source>
</evidence>
<dbReference type="SMART" id="SM00579">
    <property type="entry name" value="FBD"/>
    <property type="match status" value="1"/>
</dbReference>
<dbReference type="Proteomes" id="UP001359559">
    <property type="component" value="Unassembled WGS sequence"/>
</dbReference>
<comment type="caution">
    <text evidence="2">The sequence shown here is derived from an EMBL/GenBank/DDBJ whole genome shotgun (WGS) entry which is preliminary data.</text>
</comment>
<dbReference type="AlphaFoldDB" id="A0AAN9J6C6"/>
<sequence>MSLIMFPSCPVAFSPATPFIFFPTIPNLMKLLAACPMLEDLQIRDLAFDDLEDSPNSPDFKTCFTNLSRVYIVDCYLPITLKPLYNVKFLHIEINKDNMERYAEYTKGDQEHWEDPEFVPECLSLHLRTCIFDNFAGLHGELQFARYILKNARVLQSMKIRTRGYKIDRRKLSSCRRRSATCQLSFS</sequence>
<feature type="domain" description="FBD" evidence="1">
    <location>
        <begin position="121"/>
        <end position="187"/>
    </location>
</feature>
<organism evidence="2 3">
    <name type="scientific">Clitoria ternatea</name>
    <name type="common">Butterfly pea</name>
    <dbReference type="NCBI Taxonomy" id="43366"/>
    <lineage>
        <taxon>Eukaryota</taxon>
        <taxon>Viridiplantae</taxon>
        <taxon>Streptophyta</taxon>
        <taxon>Embryophyta</taxon>
        <taxon>Tracheophyta</taxon>
        <taxon>Spermatophyta</taxon>
        <taxon>Magnoliopsida</taxon>
        <taxon>eudicotyledons</taxon>
        <taxon>Gunneridae</taxon>
        <taxon>Pentapetalae</taxon>
        <taxon>rosids</taxon>
        <taxon>fabids</taxon>
        <taxon>Fabales</taxon>
        <taxon>Fabaceae</taxon>
        <taxon>Papilionoideae</taxon>
        <taxon>50 kb inversion clade</taxon>
        <taxon>NPAAA clade</taxon>
        <taxon>indigoferoid/millettioid clade</taxon>
        <taxon>Phaseoleae</taxon>
        <taxon>Clitoria</taxon>
    </lineage>
</organism>
<proteinExistence type="predicted"/>
<dbReference type="EMBL" id="JAYKXN010000004">
    <property type="protein sequence ID" value="KAK7293100.1"/>
    <property type="molecule type" value="Genomic_DNA"/>
</dbReference>
<evidence type="ECO:0000313" key="3">
    <source>
        <dbReference type="Proteomes" id="UP001359559"/>
    </source>
</evidence>
<protein>
    <recommendedName>
        <fullName evidence="1">FBD domain-containing protein</fullName>
    </recommendedName>
</protein>
<name>A0AAN9J6C6_CLITE</name>
<reference evidence="2 3" key="1">
    <citation type="submission" date="2024-01" db="EMBL/GenBank/DDBJ databases">
        <title>The genomes of 5 underutilized Papilionoideae crops provide insights into root nodulation and disease resistance.</title>
        <authorList>
            <person name="Yuan L."/>
        </authorList>
    </citation>
    <scope>NUCLEOTIDE SEQUENCE [LARGE SCALE GENOMIC DNA]</scope>
    <source>
        <strain evidence="2">LY-2023</strain>
        <tissue evidence="2">Leaf</tissue>
    </source>
</reference>
<keyword evidence="3" id="KW-1185">Reference proteome</keyword>
<accession>A0AAN9J6C6</accession>